<protein>
    <submittedName>
        <fullName evidence="3">Dynein heavy chain 10, axonemal</fullName>
    </submittedName>
</protein>
<sequence length="1535" mass="179329">MVEKVHQVPVLHMICGQIDDSRTDLQDITFFYFMRTSDESIPSFDTYEECLNEITNYVVVGSLDRKFLSSLNRILVNVFKPLVKNQFGALDIHEQTKYVDDEKRENIDEEAKSMLRRPAPFVTASNIVQNLDANRKADDEETTTSTTLQDQVLKSGNLKSSLKELDGKSEQSILESSKSGHSKEIKKEAVEQFKRNILDYLDNLIEKTEWTLEHIEGDILLTMPQISELNDPAITDDMLVKNKDIIEQMEEVVMSWQKHIQKANNLIMESYENKILPEKGPIAVHQYWQIYETGLTMLVEQLKMPIVKRILALLEQAVSPVASSFHHFQSELWKHYVKARDTNKFIQTLLRYFKLITESDSFKSILECIPSLMEGLRMLWILSSYYCHEEKIVLLMDRISWQLCENVKQNLAIIRLFKKPLEEILEKTSVASMMLKQWKRSYLKTRLDIELSGKGVRWEFDQKRLFQESEYIAEVCSDLHKIASVLQDFYNIFGSDLKSIINDPAQIDTVVKRVDALIVPIEEADFDIFDVFNKENWEALTEWFYEQVTFLEDQAKFYIDECFLVLINAENSLEMLLKFKNMKTRAVIQQQLLRKFNIIMRQFSKEINVVETIYHHGKWHPPLLTYHPPMAGAIFWVKQLFHRLRRPVLIFQKVHELKHSELKLIAFSQYFDIAQQLKNFEGVTFNAWLDKALLIVTTTLKKSVLRIVRIERDHPVTLNLLDEERATKNLIHIASKMKVKNVSSIPSPYESLLKTDGVISRASVEITSVTGSKMEQALPEVKVDVRGSCKISSVSFDKHDFVRTKITWPEFISDAILIECQLRFQINFDWEIFEIIREAELMEQLGFELPATIRDVGIQKNRLRTDIDVTSKMIDQYNNILDMLDREDIQLLKQILQDVEKKIQPGVTRFNWNSLTISNYAAACHRTLKSLNSIVEQVNQIKKELDIRIKSELKSYHLFSTKKEVAESEDLLPCKSYFMEIKNRRSELVSSMLKTYQSISPMLVKLESLVLGTSTGTSPAMQLLYKKYEKKIFAAFIICMVRNMEVLNKMLNNTKPIFQVDVLLITSEVVLRPSPNEIFSTICSDVRDLLERLKGFSRWMNGSCLQCKPQRKEHSQDLVTFSFFEDVMSIRIVNELVKVIHDTAYRISTECWRYLYKWKKYSSLWSFDKNLACEKFASTKPTLLQYFEKFSFYESILEELEDISSYFDINSIRLNLKPLLSGIECQAKEWKQVLGNYLLSDTVLAMDQLKTQIDAFRDEIELVVTGLDRFVSIMHAITDVKKSAILAEVQFLCYQECFQSMRTYGIVFPSSDEAMAYELQRDWESLYLTALYRASTLESTSDKFSELTQEEIYQFLVDTVMFAENFETFGPGSIGDDLELGLKKMSEYGKLVNKYEEKRLNLIQLENLFNLPSADYSTLLKIKTEYEGMELLYNLYKEQKSSREVWAKTLWVNLNPQQLIEGMEYFIREFRLLPKAIKNTNVGYALKTNMKTFKDSVPLFIELKNEAMRERHWQELMKRTGQYFDMDPDRCADDE</sequence>
<evidence type="ECO:0000313" key="3">
    <source>
        <dbReference type="EMBL" id="EGI68816.1"/>
    </source>
</evidence>
<dbReference type="InterPro" id="IPR013594">
    <property type="entry name" value="Dynein_heavy_tail"/>
</dbReference>
<dbReference type="eggNOG" id="KOG3595">
    <property type="taxonomic scope" value="Eukaryota"/>
</dbReference>
<dbReference type="GO" id="GO:0051959">
    <property type="term" value="F:dynein light intermediate chain binding"/>
    <property type="evidence" value="ECO:0007669"/>
    <property type="project" value="InterPro"/>
</dbReference>
<dbReference type="InterPro" id="IPR013602">
    <property type="entry name" value="Dynein_heavy_linker"/>
</dbReference>
<dbReference type="OrthoDB" id="64868at2759"/>
<dbReference type="GO" id="GO:0007018">
    <property type="term" value="P:microtubule-based movement"/>
    <property type="evidence" value="ECO:0007669"/>
    <property type="project" value="InterPro"/>
</dbReference>
<organism evidence="4">
    <name type="scientific">Acromyrmex echinatior</name>
    <name type="common">Panamanian leafcutter ant</name>
    <name type="synonym">Acromyrmex octospinosus echinatior</name>
    <dbReference type="NCBI Taxonomy" id="103372"/>
    <lineage>
        <taxon>Eukaryota</taxon>
        <taxon>Metazoa</taxon>
        <taxon>Ecdysozoa</taxon>
        <taxon>Arthropoda</taxon>
        <taxon>Hexapoda</taxon>
        <taxon>Insecta</taxon>
        <taxon>Pterygota</taxon>
        <taxon>Neoptera</taxon>
        <taxon>Endopterygota</taxon>
        <taxon>Hymenoptera</taxon>
        <taxon>Apocrita</taxon>
        <taxon>Aculeata</taxon>
        <taxon>Formicoidea</taxon>
        <taxon>Formicidae</taxon>
        <taxon>Myrmicinae</taxon>
        <taxon>Acromyrmex</taxon>
    </lineage>
</organism>
<evidence type="ECO:0000313" key="4">
    <source>
        <dbReference type="Proteomes" id="UP000007755"/>
    </source>
</evidence>
<dbReference type="Proteomes" id="UP000007755">
    <property type="component" value="Unassembled WGS sequence"/>
</dbReference>
<dbReference type="Pfam" id="PF08385">
    <property type="entry name" value="DHC_N1"/>
    <property type="match status" value="2"/>
</dbReference>
<feature type="domain" description="Dynein heavy chain linker" evidence="2">
    <location>
        <begin position="1420"/>
        <end position="1526"/>
    </location>
</feature>
<gene>
    <name evidence="3" type="ORF">G5I_02469</name>
</gene>
<dbReference type="InterPro" id="IPR026983">
    <property type="entry name" value="DHC"/>
</dbReference>
<evidence type="ECO:0000259" key="1">
    <source>
        <dbReference type="Pfam" id="PF08385"/>
    </source>
</evidence>
<dbReference type="InParanoid" id="F4WAD3"/>
<name>F4WAD3_ACREC</name>
<dbReference type="Pfam" id="PF08393">
    <property type="entry name" value="DHC_N2"/>
    <property type="match status" value="1"/>
</dbReference>
<dbReference type="EMBL" id="GL888048">
    <property type="protein sequence ID" value="EGI68816.1"/>
    <property type="molecule type" value="Genomic_DNA"/>
</dbReference>
<evidence type="ECO:0000259" key="2">
    <source>
        <dbReference type="Pfam" id="PF08393"/>
    </source>
</evidence>
<proteinExistence type="predicted"/>
<feature type="domain" description="Dynein heavy chain tail" evidence="1">
    <location>
        <begin position="246"/>
        <end position="711"/>
    </location>
</feature>
<dbReference type="GO" id="GO:0030286">
    <property type="term" value="C:dynein complex"/>
    <property type="evidence" value="ECO:0007669"/>
    <property type="project" value="InterPro"/>
</dbReference>
<accession>F4WAD3</accession>
<dbReference type="PANTHER" id="PTHR22878">
    <property type="entry name" value="DYNEIN HEAVY CHAIN 6, AXONEMAL-LIKE-RELATED"/>
    <property type="match status" value="1"/>
</dbReference>
<dbReference type="GO" id="GO:0045505">
    <property type="term" value="F:dynein intermediate chain binding"/>
    <property type="evidence" value="ECO:0007669"/>
    <property type="project" value="InterPro"/>
</dbReference>
<reference evidence="3" key="1">
    <citation type="submission" date="2011-02" db="EMBL/GenBank/DDBJ databases">
        <title>The genome of the leaf-cutting ant Acromyrmex echinatior suggests key adaptations to social evolution and fungus farming.</title>
        <authorList>
            <person name="Nygaard S."/>
            <person name="Zhang G."/>
        </authorList>
    </citation>
    <scope>NUCLEOTIDE SEQUENCE</scope>
</reference>
<feature type="domain" description="Dynein heavy chain tail" evidence="1">
    <location>
        <begin position="823"/>
        <end position="920"/>
    </location>
</feature>
<dbReference type="PANTHER" id="PTHR22878:SF63">
    <property type="entry name" value="DYNEIN AXONEMAL HEAVY CHAIN 10"/>
    <property type="match status" value="1"/>
</dbReference>
<dbReference type="STRING" id="103372.F4WAD3"/>
<keyword evidence="4" id="KW-1185">Reference proteome</keyword>